<keyword evidence="6" id="KW-1185">Reference proteome</keyword>
<dbReference type="GO" id="GO:0052572">
    <property type="term" value="P:response to host immune response"/>
    <property type="evidence" value="ECO:0007669"/>
    <property type="project" value="TreeGrafter"/>
</dbReference>
<accession>A0A1Q9W790</accession>
<comment type="similarity">
    <text evidence="1">Belongs to the mycobacterial PPE family.</text>
</comment>
<reference evidence="5 6" key="1">
    <citation type="submission" date="2016-10" db="EMBL/GenBank/DDBJ databases">
        <title>Evaluation of Human, Animal and Environmental Mycobacterium chelonae Isolates by Core Genome Phylogenomic Analysis, Targeted Gene Comparison, and Anti-microbial Susceptibility Patterns: A Tale of Mistaken Identities.</title>
        <authorList>
            <person name="Fogelson S.B."/>
            <person name="Camus A.C."/>
            <person name="Lorenz W."/>
            <person name="Vasireddy R."/>
            <person name="Vasireddy S."/>
            <person name="Smith T."/>
            <person name="Brown-Elliott B.A."/>
            <person name="Wallace R.J.Jr."/>
            <person name="Hasan N.A."/>
            <person name="Reischl U."/>
            <person name="Sanchez S."/>
        </authorList>
    </citation>
    <scope>NUCLEOTIDE SEQUENCE [LARGE SCALE GENOMIC DNA]</scope>
    <source>
        <strain evidence="5 6">24999</strain>
    </source>
</reference>
<dbReference type="Proteomes" id="UP000179636">
    <property type="component" value="Unassembled WGS sequence"/>
</dbReference>
<evidence type="ECO:0000313" key="6">
    <source>
        <dbReference type="Proteomes" id="UP000179636"/>
    </source>
</evidence>
<evidence type="ECO:0000313" key="5">
    <source>
        <dbReference type="EMBL" id="OHT96397.1"/>
    </source>
</evidence>
<dbReference type="InterPro" id="IPR038332">
    <property type="entry name" value="PPE_sf"/>
</dbReference>
<evidence type="ECO:0000256" key="2">
    <source>
        <dbReference type="SAM" id="MobiDB-lite"/>
    </source>
</evidence>
<organism evidence="5 6">
    <name type="scientific">Mycobacterium syngnathidarum</name>
    <dbReference type="NCBI Taxonomy" id="1908205"/>
    <lineage>
        <taxon>Bacteria</taxon>
        <taxon>Bacillati</taxon>
        <taxon>Actinomycetota</taxon>
        <taxon>Actinomycetes</taxon>
        <taxon>Mycobacteriales</taxon>
        <taxon>Mycobacteriaceae</taxon>
        <taxon>Mycobacterium</taxon>
    </lineage>
</organism>
<dbReference type="PANTHER" id="PTHR46766">
    <property type="entry name" value="GLUTAMINE-RICH PROTEIN 2"/>
    <property type="match status" value="1"/>
</dbReference>
<dbReference type="STRING" id="1908205.BKG60_20295"/>
<dbReference type="InterPro" id="IPR043641">
    <property type="entry name" value="PPE-PPW_C"/>
</dbReference>
<name>A0A1S1JZC1_9MYCO</name>
<dbReference type="Pfam" id="PF00823">
    <property type="entry name" value="PPE"/>
    <property type="match status" value="1"/>
</dbReference>
<dbReference type="InterPro" id="IPR000030">
    <property type="entry name" value="PPE_dom"/>
</dbReference>
<dbReference type="PANTHER" id="PTHR46766:SF1">
    <property type="entry name" value="GLUTAMINE-RICH PROTEIN 2"/>
    <property type="match status" value="1"/>
</dbReference>
<gene>
    <name evidence="5" type="ORF">BKG61_18230</name>
</gene>
<feature type="domain" description="PPE" evidence="3">
    <location>
        <begin position="5"/>
        <end position="168"/>
    </location>
</feature>
<protein>
    <submittedName>
        <fullName evidence="5">PPE family protein</fullName>
    </submittedName>
</protein>
<proteinExistence type="inferred from homology"/>
<sequence>MTAPMWMALPPEVHSALISSGPGPGSMLTAAGAWQSLSTEYSSAAAELATVLGEVQAGSWEGPSAEQYVAAHGPYLAWLIQAGANSAAAAVEHQTAAAAFTEALAMMPTLPELALNHTLHGVLLATNFFGVNTIPIALNEADYVRMWIQAATAMSTYQAVSGAAVGAIPTTTPAPLLLKPGVGESGEASAASQQVAAQARAADAGSALENSNSITDLLTWYTDAVNEIYEPIINFLTDPLGNAEQLITDFMTDPAAALVTWGPFLFAVAYQAFSWAGALTTYPQLLIQPLLWIVIGSVYYYGESLAAQDAVPPGQDTAVASPAPQQTTNVRPEQSNPFALAGLPGGGVSAVGAGAAPGAGAPTTAPSPPAAPTALLAPYAIAGGHPGEGFTPTVRDKSSASAPAVGIPAAASGVAASLADRRRRRRKRDAKLEQHAYADAFMDYDDPAPDPRPGSEPRVVASEYGAGIMGFTGTADGPDRAPAGLTSLADDFDSGPAEPMLPGTWEPPNDR</sequence>
<dbReference type="EMBL" id="MLHV01000017">
    <property type="protein sequence ID" value="OHT96397.1"/>
    <property type="molecule type" value="Genomic_DNA"/>
</dbReference>
<dbReference type="Gene3D" id="1.20.1260.20">
    <property type="entry name" value="PPE superfamily"/>
    <property type="match status" value="1"/>
</dbReference>
<feature type="domain" description="PPE-PPW subfamily C-terminal" evidence="4">
    <location>
        <begin position="460"/>
        <end position="505"/>
    </location>
</feature>
<feature type="compositionally biased region" description="Polar residues" evidence="2">
    <location>
        <begin position="323"/>
        <end position="337"/>
    </location>
</feature>
<evidence type="ECO:0000259" key="4">
    <source>
        <dbReference type="Pfam" id="PF18878"/>
    </source>
</evidence>
<dbReference type="FunFam" id="1.20.1260.20:FF:000001">
    <property type="entry name" value="PPE family protein PPE41"/>
    <property type="match status" value="1"/>
</dbReference>
<dbReference type="Pfam" id="PF18878">
    <property type="entry name" value="PPE-PPW"/>
    <property type="match status" value="1"/>
</dbReference>
<evidence type="ECO:0000256" key="1">
    <source>
        <dbReference type="ARBA" id="ARBA00010652"/>
    </source>
</evidence>
<feature type="region of interest" description="Disordered" evidence="2">
    <location>
        <begin position="312"/>
        <end position="338"/>
    </location>
</feature>
<evidence type="ECO:0000259" key="3">
    <source>
        <dbReference type="Pfam" id="PF00823"/>
    </source>
</evidence>
<feature type="region of interest" description="Disordered" evidence="2">
    <location>
        <begin position="470"/>
        <end position="511"/>
    </location>
</feature>
<dbReference type="AlphaFoldDB" id="A0A1S1JZC1"/>
<dbReference type="OrthoDB" id="4753487at2"/>
<comment type="caution">
    <text evidence="5">The sequence shown here is derived from an EMBL/GenBank/DDBJ whole genome shotgun (WGS) entry which is preliminary data.</text>
</comment>
<dbReference type="RefSeq" id="WP_070945726.1">
    <property type="nucleotide sequence ID" value="NZ_MLCL01000076.1"/>
</dbReference>
<dbReference type="SUPFAM" id="SSF140459">
    <property type="entry name" value="PE/PPE dimer-like"/>
    <property type="match status" value="1"/>
</dbReference>
<accession>A0A1S1JZC1</accession>